<name>A0A0G1K4F8_9BACT</name>
<dbReference type="CDD" id="cd12797">
    <property type="entry name" value="M23_peptidase"/>
    <property type="match status" value="1"/>
</dbReference>
<proteinExistence type="predicted"/>
<dbReference type="GO" id="GO:0004222">
    <property type="term" value="F:metalloendopeptidase activity"/>
    <property type="evidence" value="ECO:0007669"/>
    <property type="project" value="TreeGrafter"/>
</dbReference>
<dbReference type="SUPFAM" id="SSF51261">
    <property type="entry name" value="Duplicated hybrid motif"/>
    <property type="match status" value="1"/>
</dbReference>
<reference evidence="2 3" key="1">
    <citation type="journal article" date="2015" name="Nature">
        <title>rRNA introns, odd ribosomes, and small enigmatic genomes across a large radiation of phyla.</title>
        <authorList>
            <person name="Brown C.T."/>
            <person name="Hug L.A."/>
            <person name="Thomas B.C."/>
            <person name="Sharon I."/>
            <person name="Castelle C.J."/>
            <person name="Singh A."/>
            <person name="Wilkins M.J."/>
            <person name="Williams K.H."/>
            <person name="Banfield J.F."/>
        </authorList>
    </citation>
    <scope>NUCLEOTIDE SEQUENCE [LARGE SCALE GENOMIC DNA]</scope>
</reference>
<dbReference type="InterPro" id="IPR016047">
    <property type="entry name" value="M23ase_b-sheet_dom"/>
</dbReference>
<dbReference type="EMBL" id="LCIH01000015">
    <property type="protein sequence ID" value="KKT51147.1"/>
    <property type="molecule type" value="Genomic_DNA"/>
</dbReference>
<organism evidence="2 3">
    <name type="scientific">Candidatus Collierbacteria bacterium GW2011_GWB2_44_22</name>
    <dbReference type="NCBI Taxonomy" id="1618387"/>
    <lineage>
        <taxon>Bacteria</taxon>
        <taxon>Candidatus Collieribacteriota</taxon>
    </lineage>
</organism>
<dbReference type="InterPro" id="IPR011055">
    <property type="entry name" value="Dup_hybrid_motif"/>
</dbReference>
<dbReference type="Gene3D" id="2.70.70.10">
    <property type="entry name" value="Glucose Permease (Domain IIA)"/>
    <property type="match status" value="1"/>
</dbReference>
<dbReference type="PANTHER" id="PTHR21666">
    <property type="entry name" value="PEPTIDASE-RELATED"/>
    <property type="match status" value="1"/>
</dbReference>
<evidence type="ECO:0000259" key="1">
    <source>
        <dbReference type="Pfam" id="PF01551"/>
    </source>
</evidence>
<gene>
    <name evidence="2" type="ORF">UW44_C0015G0018</name>
</gene>
<accession>A0A0G1K4F8</accession>
<dbReference type="STRING" id="1618387.UW44_C0015G0018"/>
<protein>
    <submittedName>
        <fullName evidence="2">Peptidase M23 family protein</fullName>
    </submittedName>
</protein>
<dbReference type="Pfam" id="PF01551">
    <property type="entry name" value="Peptidase_M23"/>
    <property type="match status" value="1"/>
</dbReference>
<feature type="domain" description="M23ase beta-sheet core" evidence="1">
    <location>
        <begin position="72"/>
        <end position="166"/>
    </location>
</feature>
<dbReference type="InterPro" id="IPR050570">
    <property type="entry name" value="Cell_wall_metabolism_enzyme"/>
</dbReference>
<dbReference type="PANTHER" id="PTHR21666:SF270">
    <property type="entry name" value="MUREIN HYDROLASE ACTIVATOR ENVC"/>
    <property type="match status" value="1"/>
</dbReference>
<sequence>MFEKRNLKAALGGVISITSLASGMFVLPGDQSIMASSNIQPFDENIVIETKKSIVTIIPENTGVSQEFHMGHPGLDITAKLGAKIYPVKNGVVELMSSTRWDYGRSVVINHGNGMQTRYAHMGKIFVEEGEKVTTDMAIGEVGLTGRTTGPHLHIEVLKSGRAVNPRSYLSLAKVK</sequence>
<comment type="caution">
    <text evidence="2">The sequence shown here is derived from an EMBL/GenBank/DDBJ whole genome shotgun (WGS) entry which is preliminary data.</text>
</comment>
<dbReference type="AlphaFoldDB" id="A0A0G1K4F8"/>
<evidence type="ECO:0000313" key="2">
    <source>
        <dbReference type="EMBL" id="KKT51147.1"/>
    </source>
</evidence>
<evidence type="ECO:0000313" key="3">
    <source>
        <dbReference type="Proteomes" id="UP000034006"/>
    </source>
</evidence>
<dbReference type="Proteomes" id="UP000034006">
    <property type="component" value="Unassembled WGS sequence"/>
</dbReference>